<dbReference type="InterPro" id="IPR027994">
    <property type="entry name" value="WxL_dom"/>
</dbReference>
<evidence type="ECO:0000256" key="2">
    <source>
        <dbReference type="SAM" id="SignalP"/>
    </source>
</evidence>
<proteinExistence type="predicted"/>
<protein>
    <submittedName>
        <fullName evidence="4">WxL domain cell surface protein</fullName>
    </submittedName>
</protein>
<organism evidence="4 5">
    <name type="scientific">Enterococcus pallens ATCC BAA-351</name>
    <dbReference type="NCBI Taxonomy" id="1158607"/>
    <lineage>
        <taxon>Bacteria</taxon>
        <taxon>Bacillati</taxon>
        <taxon>Bacillota</taxon>
        <taxon>Bacilli</taxon>
        <taxon>Lactobacillales</taxon>
        <taxon>Enterococcaceae</taxon>
        <taxon>Enterococcus</taxon>
    </lineage>
</organism>
<keyword evidence="5" id="KW-1185">Reference proteome</keyword>
<sequence length="261" mass="27958">MKNIKLLSIVALSAIALTTVSTTAFAADSSEYHSHGVVEFVPNDGQTDPVDPENPDPENPVNPVDPTNPDQKPEPGTNGPLSIDYASSFDFGLNKISNKDQTYYARAQHYGNGHADTENYVQVSDNRGTNAGWTLTVKQDGQLTATTTTLNKVLDGSQITVKKPTVTSNAKGVTPPEAKEITLNPDGSESLVMSAKADSGAGTWEDYWGKVESVKEKDKDGKEQDVNVTKDVSLSVPGATPKDAVKYQTTLTWMLTDVPGN</sequence>
<feature type="signal peptide" evidence="2">
    <location>
        <begin position="1"/>
        <end position="26"/>
    </location>
</feature>
<evidence type="ECO:0000259" key="3">
    <source>
        <dbReference type="Pfam" id="PF13731"/>
    </source>
</evidence>
<evidence type="ECO:0000256" key="1">
    <source>
        <dbReference type="SAM" id="MobiDB-lite"/>
    </source>
</evidence>
<gene>
    <name evidence="4" type="ORF">UAU_00180</name>
</gene>
<evidence type="ECO:0000313" key="4">
    <source>
        <dbReference type="EMBL" id="EOH97512.1"/>
    </source>
</evidence>
<dbReference type="RefSeq" id="WP_010755245.1">
    <property type="nucleotide sequence ID" value="NZ_ASWD01000002.1"/>
</dbReference>
<dbReference type="Pfam" id="PF13731">
    <property type="entry name" value="WxL"/>
    <property type="match status" value="1"/>
</dbReference>
<dbReference type="HOGENOM" id="CLU_067278_1_0_9"/>
<feature type="region of interest" description="Disordered" evidence="1">
    <location>
        <begin position="39"/>
        <end position="83"/>
    </location>
</feature>
<comment type="caution">
    <text evidence="4">The sequence shown here is derived from an EMBL/GenBank/DDBJ whole genome shotgun (WGS) entry which is preliminary data.</text>
</comment>
<dbReference type="eggNOG" id="ENOG50318NI">
    <property type="taxonomic scope" value="Bacteria"/>
</dbReference>
<feature type="domain" description="WxL" evidence="3">
    <location>
        <begin position="28"/>
        <end position="259"/>
    </location>
</feature>
<evidence type="ECO:0000313" key="5">
    <source>
        <dbReference type="Proteomes" id="UP000013782"/>
    </source>
</evidence>
<dbReference type="PATRIC" id="fig|1158607.3.peg.180"/>
<dbReference type="Proteomes" id="UP000013782">
    <property type="component" value="Unassembled WGS sequence"/>
</dbReference>
<dbReference type="STRING" id="160454.RV10_GL002189"/>
<feature type="chain" id="PRO_5004355094" evidence="2">
    <location>
        <begin position="27"/>
        <end position="261"/>
    </location>
</feature>
<dbReference type="EMBL" id="AJAQ01000001">
    <property type="protein sequence ID" value="EOH97512.1"/>
    <property type="molecule type" value="Genomic_DNA"/>
</dbReference>
<reference evidence="4 5" key="1">
    <citation type="submission" date="2013-02" db="EMBL/GenBank/DDBJ databases">
        <title>The Genome Sequence of Enterococcus pallens BAA-351.</title>
        <authorList>
            <consortium name="The Broad Institute Genome Sequencing Platform"/>
            <consortium name="The Broad Institute Genome Sequencing Center for Infectious Disease"/>
            <person name="Earl A.M."/>
            <person name="Gilmore M.S."/>
            <person name="Lebreton F."/>
            <person name="Walker B."/>
            <person name="Young S.K."/>
            <person name="Zeng Q."/>
            <person name="Gargeya S."/>
            <person name="Fitzgerald M."/>
            <person name="Haas B."/>
            <person name="Abouelleil A."/>
            <person name="Alvarado L."/>
            <person name="Arachchi H.M."/>
            <person name="Berlin A.M."/>
            <person name="Chapman S.B."/>
            <person name="Dewar J."/>
            <person name="Goldberg J."/>
            <person name="Griggs A."/>
            <person name="Gujja S."/>
            <person name="Hansen M."/>
            <person name="Howarth C."/>
            <person name="Imamovic A."/>
            <person name="Larimer J."/>
            <person name="McCowan C."/>
            <person name="Murphy C."/>
            <person name="Neiman D."/>
            <person name="Pearson M."/>
            <person name="Priest M."/>
            <person name="Roberts A."/>
            <person name="Saif S."/>
            <person name="Shea T."/>
            <person name="Sisk P."/>
            <person name="Sykes S."/>
            <person name="Wortman J."/>
            <person name="Nusbaum C."/>
            <person name="Birren B."/>
        </authorList>
    </citation>
    <scope>NUCLEOTIDE SEQUENCE [LARGE SCALE GENOMIC DNA]</scope>
    <source>
        <strain evidence="4 5">ATCC BAA-351</strain>
    </source>
</reference>
<feature type="compositionally biased region" description="Low complexity" evidence="1">
    <location>
        <begin position="59"/>
        <end position="70"/>
    </location>
</feature>
<accession>R2QLT0</accession>
<dbReference type="AlphaFoldDB" id="R2QLT0"/>
<keyword evidence="2" id="KW-0732">Signal</keyword>
<dbReference type="OrthoDB" id="2339326at2"/>
<name>R2QLT0_9ENTE</name>